<dbReference type="Proteomes" id="UP000830236">
    <property type="component" value="Chromosome"/>
</dbReference>
<evidence type="ECO:0000256" key="1">
    <source>
        <dbReference type="ARBA" id="ARBA00009054"/>
    </source>
</evidence>
<dbReference type="Gene3D" id="2.30.22.10">
    <property type="entry name" value="Head domain of nucleotide exchange factor GrpE"/>
    <property type="match status" value="1"/>
</dbReference>
<dbReference type="InterPro" id="IPR013805">
    <property type="entry name" value="GrpE_CC"/>
</dbReference>
<dbReference type="InterPro" id="IPR000740">
    <property type="entry name" value="GrpE"/>
</dbReference>
<dbReference type="SUPFAM" id="SSF51064">
    <property type="entry name" value="Head domain of nucleotide exchange factor GrpE"/>
    <property type="match status" value="1"/>
</dbReference>
<comment type="subunit">
    <text evidence="3">Homodimer.</text>
</comment>
<name>A0A9E7D6T1_9ACTO</name>
<protein>
    <recommendedName>
        <fullName evidence="3 4">Protein GrpE</fullName>
    </recommendedName>
    <alternativeName>
        <fullName evidence="3">HSP-70 cofactor</fullName>
    </alternativeName>
</protein>
<dbReference type="GO" id="GO:0051082">
    <property type="term" value="F:unfolded protein binding"/>
    <property type="evidence" value="ECO:0007669"/>
    <property type="project" value="TreeGrafter"/>
</dbReference>
<dbReference type="Pfam" id="PF01025">
    <property type="entry name" value="GrpE"/>
    <property type="match status" value="1"/>
</dbReference>
<dbReference type="CDD" id="cd00446">
    <property type="entry name" value="GrpE"/>
    <property type="match status" value="1"/>
</dbReference>
<comment type="subcellular location">
    <subcellularLocation>
        <location evidence="3">Cytoplasm</location>
    </subcellularLocation>
</comment>
<dbReference type="KEGG" id="agh:M3I41_00620"/>
<dbReference type="InterPro" id="IPR009012">
    <property type="entry name" value="GrpE_head"/>
</dbReference>
<dbReference type="HAMAP" id="MF_01151">
    <property type="entry name" value="GrpE"/>
    <property type="match status" value="1"/>
</dbReference>
<evidence type="ECO:0000313" key="7">
    <source>
        <dbReference type="EMBL" id="UQF79818.1"/>
    </source>
</evidence>
<reference evidence="7" key="1">
    <citation type="submission" date="2022-05" db="EMBL/GenBank/DDBJ databases">
        <title>Using nanopore sequencing to obtain complete genomes from saliva samples.</title>
        <authorList>
            <person name="Baker J.L."/>
        </authorList>
    </citation>
    <scope>NUCLEOTIDE SEQUENCE</scope>
    <source>
        <strain evidence="7">JCVI-JB-Ag32</strain>
    </source>
</reference>
<evidence type="ECO:0000256" key="3">
    <source>
        <dbReference type="HAMAP-Rule" id="MF_01151"/>
    </source>
</evidence>
<dbReference type="Gene3D" id="3.90.20.20">
    <property type="match status" value="1"/>
</dbReference>
<keyword evidence="3" id="KW-0963">Cytoplasm</keyword>
<keyword evidence="6" id="KW-0175">Coiled coil</keyword>
<dbReference type="PRINTS" id="PR00773">
    <property type="entry name" value="GRPEPROTEIN"/>
</dbReference>
<sequence>MSTEPSNEDLQALADQVNEAFAEADVTDAVDAANQAAQDAADAAQDAADAAQEAAEAGQVTAQELQVKLDETTDQLARAHADLYNLQQEYNAYVRRSREQAASHREAGAQQVTEALIPVLDEIELARQHGDLVGSFEAVGSKIENILKDKFSLTRFGQAGDVFDPNLHEALMAVDSTEVAEPTVNLVIQPGYMLGERVVRHARVQVANPA</sequence>
<dbReference type="AlphaFoldDB" id="A0A9E7D6T1"/>
<comment type="similarity">
    <text evidence="1 3 5">Belongs to the GrpE family.</text>
</comment>
<dbReference type="GO" id="GO:0005737">
    <property type="term" value="C:cytoplasm"/>
    <property type="evidence" value="ECO:0007669"/>
    <property type="project" value="UniProtKB-SubCell"/>
</dbReference>
<accession>A0A9E7D6T1</accession>
<evidence type="ECO:0000313" key="8">
    <source>
        <dbReference type="Proteomes" id="UP000830236"/>
    </source>
</evidence>
<feature type="coiled-coil region" evidence="6">
    <location>
        <begin position="33"/>
        <end position="89"/>
    </location>
</feature>
<dbReference type="GO" id="GO:0051087">
    <property type="term" value="F:protein-folding chaperone binding"/>
    <property type="evidence" value="ECO:0007669"/>
    <property type="project" value="InterPro"/>
</dbReference>
<evidence type="ECO:0000256" key="6">
    <source>
        <dbReference type="SAM" id="Coils"/>
    </source>
</evidence>
<organism evidence="7 8">
    <name type="scientific">Actinomyces graevenitzii</name>
    <dbReference type="NCBI Taxonomy" id="55565"/>
    <lineage>
        <taxon>Bacteria</taxon>
        <taxon>Bacillati</taxon>
        <taxon>Actinomycetota</taxon>
        <taxon>Actinomycetes</taxon>
        <taxon>Actinomycetales</taxon>
        <taxon>Actinomycetaceae</taxon>
        <taxon>Actinomyces</taxon>
    </lineage>
</organism>
<dbReference type="EMBL" id="CP097095">
    <property type="protein sequence ID" value="UQF79818.1"/>
    <property type="molecule type" value="Genomic_DNA"/>
</dbReference>
<dbReference type="GO" id="GO:0042803">
    <property type="term" value="F:protein homodimerization activity"/>
    <property type="evidence" value="ECO:0007669"/>
    <property type="project" value="InterPro"/>
</dbReference>
<dbReference type="PANTHER" id="PTHR21237:SF23">
    <property type="entry name" value="GRPE PROTEIN HOMOLOG, MITOCHONDRIAL"/>
    <property type="match status" value="1"/>
</dbReference>
<evidence type="ECO:0000256" key="2">
    <source>
        <dbReference type="ARBA" id="ARBA00023186"/>
    </source>
</evidence>
<dbReference type="PROSITE" id="PS01071">
    <property type="entry name" value="GRPE"/>
    <property type="match status" value="1"/>
</dbReference>
<gene>
    <name evidence="3" type="primary">grpE</name>
    <name evidence="7" type="ORF">M3I41_00620</name>
</gene>
<evidence type="ECO:0000256" key="5">
    <source>
        <dbReference type="RuleBase" id="RU004478"/>
    </source>
</evidence>
<dbReference type="GO" id="GO:0000774">
    <property type="term" value="F:adenyl-nucleotide exchange factor activity"/>
    <property type="evidence" value="ECO:0007669"/>
    <property type="project" value="InterPro"/>
</dbReference>
<keyword evidence="2 3" id="KW-0143">Chaperone</keyword>
<dbReference type="SUPFAM" id="SSF58014">
    <property type="entry name" value="Coiled-coil domain of nucleotide exchange factor GrpE"/>
    <property type="match status" value="1"/>
</dbReference>
<keyword evidence="3 4" id="KW-0346">Stress response</keyword>
<dbReference type="PANTHER" id="PTHR21237">
    <property type="entry name" value="GRPE PROTEIN"/>
    <property type="match status" value="1"/>
</dbReference>
<comment type="function">
    <text evidence="3 4">Participates actively in the response to hyperosmotic and heat shock by preventing the aggregation of stress-denatured proteins, in association with DnaK and GrpE. It is the nucleotide exchange factor for DnaK and may function as a thermosensor. Unfolded proteins bind initially to DnaJ; upon interaction with the DnaJ-bound protein, DnaK hydrolyzes its bound ATP, resulting in the formation of a stable complex. GrpE releases ADP from DnaK; ATP binding to DnaK triggers the release of the substrate protein, thus completing the reaction cycle. Several rounds of ATP-dependent interactions between DnaJ, DnaK and GrpE are required for fully efficient folding.</text>
</comment>
<evidence type="ECO:0000256" key="4">
    <source>
        <dbReference type="RuleBase" id="RU000639"/>
    </source>
</evidence>
<proteinExistence type="inferred from homology"/>
<dbReference type="GO" id="GO:0006457">
    <property type="term" value="P:protein folding"/>
    <property type="evidence" value="ECO:0007669"/>
    <property type="project" value="InterPro"/>
</dbReference>